<evidence type="ECO:0000313" key="12">
    <source>
        <dbReference type="Proteomes" id="UP000251075"/>
    </source>
</evidence>
<dbReference type="OrthoDB" id="9807115at2"/>
<protein>
    <submittedName>
        <fullName evidence="11">Urea ABC transporter permease subunit UrtB</fullName>
    </submittedName>
</protein>
<feature type="transmembrane region" description="Helical" evidence="9">
    <location>
        <begin position="333"/>
        <end position="351"/>
    </location>
</feature>
<feature type="transmembrane region" description="Helical" evidence="9">
    <location>
        <begin position="469"/>
        <end position="493"/>
    </location>
</feature>
<evidence type="ECO:0000256" key="9">
    <source>
        <dbReference type="SAM" id="Phobius"/>
    </source>
</evidence>
<dbReference type="NCBIfam" id="TIGR03409">
    <property type="entry name" value="urea_trans_UrtB"/>
    <property type="match status" value="1"/>
</dbReference>
<keyword evidence="2" id="KW-0813">Transport</keyword>
<dbReference type="PANTHER" id="PTHR11795">
    <property type="entry name" value="BRANCHED-CHAIN AMINO ACID TRANSPORT SYSTEM PERMEASE PROTEIN LIVH"/>
    <property type="match status" value="1"/>
</dbReference>
<evidence type="ECO:0000256" key="4">
    <source>
        <dbReference type="ARBA" id="ARBA00022692"/>
    </source>
</evidence>
<evidence type="ECO:0000256" key="7">
    <source>
        <dbReference type="ARBA" id="ARBA00023136"/>
    </source>
</evidence>
<name>A0A364NU84_9PROT</name>
<dbReference type="SUPFAM" id="SSF48371">
    <property type="entry name" value="ARM repeat"/>
    <property type="match status" value="1"/>
</dbReference>
<comment type="caution">
    <text evidence="11">The sequence shown here is derived from an EMBL/GenBank/DDBJ whole genome shotgun (WGS) entry which is preliminary data.</text>
</comment>
<organism evidence="11 12">
    <name type="scientific">Paramagnetospirillum kuznetsovii</name>
    <dbReference type="NCBI Taxonomy" id="2053833"/>
    <lineage>
        <taxon>Bacteria</taxon>
        <taxon>Pseudomonadati</taxon>
        <taxon>Pseudomonadota</taxon>
        <taxon>Alphaproteobacteria</taxon>
        <taxon>Rhodospirillales</taxon>
        <taxon>Magnetospirillaceae</taxon>
        <taxon>Paramagnetospirillum</taxon>
    </lineage>
</organism>
<dbReference type="AlphaFoldDB" id="A0A364NU84"/>
<dbReference type="GO" id="GO:0006865">
    <property type="term" value="P:amino acid transport"/>
    <property type="evidence" value="ECO:0007669"/>
    <property type="project" value="UniProtKB-KW"/>
</dbReference>
<keyword evidence="12" id="KW-1185">Reference proteome</keyword>
<dbReference type="InterPro" id="IPR011989">
    <property type="entry name" value="ARM-like"/>
</dbReference>
<sequence length="535" mass="56288">MRPSGVCPLKAFRLLLVLLALLAWAPAHADEFSDAVRALNADNFADKIAAAEALSALGDGRAAVILEALADGRLHAAGDGTIVMEQGGAYRDAITQAAASSADASPITVNNRLRGVLRGAVGRLGLFSPDPELRKRAAESVIASPTPESAAMVRRALETETLPEVKRMLSLALANLDLADADPERRKAAIQALRDSSDPMVRGQLQHMLETESDPEVKAAADKAVGAINSRLVWVSVGANIFQGLSLGSVLLLAAIGLAVTFGVMGVINMAHGEMIMLGAYTAFVVQEVFRATLPPEYVGLYLPVAVPVAFVVTFVIGVGLERTVIRFLYGRPLETMLATWGISLMLQQLVRSIFGASNREVANPAWMTGGIDLIGGFTLTYNRVIIIGFCLAVLLALAALLRWSSFGLHMRAVTQNRPMAAAMGIPTGRIDAATFGLGSGIAGMAGVALSQIGNVSPNLGQGYIVDSFMVVVFGGVGSLWGTLLGALSLGLVNKVLEPYAGAMLGKILVLVVIILFIQKRPRGLFALKGRSVES</sequence>
<feature type="transmembrane region" description="Helical" evidence="9">
    <location>
        <begin position="300"/>
        <end position="321"/>
    </location>
</feature>
<dbReference type="GO" id="GO:0022857">
    <property type="term" value="F:transmembrane transporter activity"/>
    <property type="evidence" value="ECO:0007669"/>
    <property type="project" value="InterPro"/>
</dbReference>
<dbReference type="InterPro" id="IPR001851">
    <property type="entry name" value="ABC_transp_permease"/>
</dbReference>
<dbReference type="CDD" id="cd06582">
    <property type="entry name" value="TM_PBP1_LivH_like"/>
    <property type="match status" value="1"/>
</dbReference>
<evidence type="ECO:0000256" key="3">
    <source>
        <dbReference type="ARBA" id="ARBA00022475"/>
    </source>
</evidence>
<evidence type="ECO:0000256" key="10">
    <source>
        <dbReference type="SAM" id="SignalP"/>
    </source>
</evidence>
<feature type="transmembrane region" description="Helical" evidence="9">
    <location>
        <begin position="499"/>
        <end position="518"/>
    </location>
</feature>
<comment type="subcellular location">
    <subcellularLocation>
        <location evidence="1">Cell membrane</location>
        <topology evidence="1">Multi-pass membrane protein</topology>
    </subcellularLocation>
</comment>
<evidence type="ECO:0000256" key="5">
    <source>
        <dbReference type="ARBA" id="ARBA00022970"/>
    </source>
</evidence>
<feature type="chain" id="PRO_5017041214" evidence="10">
    <location>
        <begin position="30"/>
        <end position="535"/>
    </location>
</feature>
<evidence type="ECO:0000256" key="8">
    <source>
        <dbReference type="ARBA" id="ARBA00037998"/>
    </source>
</evidence>
<dbReference type="Proteomes" id="UP000251075">
    <property type="component" value="Unassembled WGS sequence"/>
</dbReference>
<dbReference type="PANTHER" id="PTHR11795:SF447">
    <property type="entry name" value="ABC TRANSPORTER PERMEASE PROTEIN"/>
    <property type="match status" value="1"/>
</dbReference>
<accession>A0A364NU84</accession>
<dbReference type="InterPro" id="IPR017779">
    <property type="entry name" value="ABC_UrtB_bac"/>
</dbReference>
<feature type="signal peptide" evidence="10">
    <location>
        <begin position="1"/>
        <end position="29"/>
    </location>
</feature>
<dbReference type="InterPro" id="IPR052157">
    <property type="entry name" value="BCAA_transport_permease"/>
</dbReference>
<proteinExistence type="inferred from homology"/>
<dbReference type="InterPro" id="IPR016024">
    <property type="entry name" value="ARM-type_fold"/>
</dbReference>
<gene>
    <name evidence="11" type="primary">urtB</name>
    <name evidence="11" type="ORF">CU669_18195</name>
</gene>
<keyword evidence="4 9" id="KW-0812">Transmembrane</keyword>
<dbReference type="GO" id="GO:0005886">
    <property type="term" value="C:plasma membrane"/>
    <property type="evidence" value="ECO:0007669"/>
    <property type="project" value="UniProtKB-SubCell"/>
</dbReference>
<evidence type="ECO:0000313" key="11">
    <source>
        <dbReference type="EMBL" id="RAU20475.1"/>
    </source>
</evidence>
<evidence type="ECO:0000256" key="6">
    <source>
        <dbReference type="ARBA" id="ARBA00022989"/>
    </source>
</evidence>
<comment type="similarity">
    <text evidence="8">Belongs to the binding-protein-dependent transport system permease family. LivHM subfamily.</text>
</comment>
<dbReference type="Pfam" id="PF02653">
    <property type="entry name" value="BPD_transp_2"/>
    <property type="match status" value="1"/>
</dbReference>
<feature type="transmembrane region" description="Helical" evidence="9">
    <location>
        <begin position="245"/>
        <end position="268"/>
    </location>
</feature>
<dbReference type="Gene3D" id="1.25.10.10">
    <property type="entry name" value="Leucine-rich Repeat Variant"/>
    <property type="match status" value="1"/>
</dbReference>
<evidence type="ECO:0000256" key="2">
    <source>
        <dbReference type="ARBA" id="ARBA00022448"/>
    </source>
</evidence>
<keyword evidence="5" id="KW-0029">Amino-acid transport</keyword>
<reference evidence="11 12" key="1">
    <citation type="submission" date="2017-11" db="EMBL/GenBank/DDBJ databases">
        <title>Draft genome sequence of magnetotactic bacterium Magnetospirillum kuznetsovii LBB-42.</title>
        <authorList>
            <person name="Grouzdev D.S."/>
            <person name="Rysina M.S."/>
            <person name="Baslerov R.V."/>
            <person name="Koziaeva V."/>
        </authorList>
    </citation>
    <scope>NUCLEOTIDE SEQUENCE [LARGE SCALE GENOMIC DNA]</scope>
    <source>
        <strain evidence="11 12">LBB-42</strain>
    </source>
</reference>
<keyword evidence="10" id="KW-0732">Signal</keyword>
<keyword evidence="6 9" id="KW-1133">Transmembrane helix</keyword>
<keyword evidence="7 9" id="KW-0472">Membrane</keyword>
<feature type="transmembrane region" description="Helical" evidence="9">
    <location>
        <begin position="382"/>
        <end position="402"/>
    </location>
</feature>
<dbReference type="EMBL" id="PGTO01000022">
    <property type="protein sequence ID" value="RAU20475.1"/>
    <property type="molecule type" value="Genomic_DNA"/>
</dbReference>
<evidence type="ECO:0000256" key="1">
    <source>
        <dbReference type="ARBA" id="ARBA00004651"/>
    </source>
</evidence>
<keyword evidence="3" id="KW-1003">Cell membrane</keyword>